<evidence type="ECO:0000259" key="8">
    <source>
        <dbReference type="Pfam" id="PF02775"/>
    </source>
</evidence>
<dbReference type="InterPro" id="IPR012000">
    <property type="entry name" value="Thiamin_PyroP_enz_cen_dom"/>
</dbReference>
<evidence type="ECO:0000256" key="1">
    <source>
        <dbReference type="ARBA" id="ARBA00001946"/>
    </source>
</evidence>
<dbReference type="OrthoDB" id="4494979at2"/>
<dbReference type="InterPro" id="IPR029035">
    <property type="entry name" value="DHS-like_NAD/FAD-binding_dom"/>
</dbReference>
<organism evidence="10 11">
    <name type="scientific">Aeromicrobium piscarium</name>
    <dbReference type="NCBI Taxonomy" id="2590901"/>
    <lineage>
        <taxon>Bacteria</taxon>
        <taxon>Bacillati</taxon>
        <taxon>Actinomycetota</taxon>
        <taxon>Actinomycetes</taxon>
        <taxon>Propionibacteriales</taxon>
        <taxon>Nocardioidaceae</taxon>
        <taxon>Aeromicrobium</taxon>
    </lineage>
</organism>
<dbReference type="InterPro" id="IPR000399">
    <property type="entry name" value="TPP-bd_CS"/>
</dbReference>
<dbReference type="GO" id="GO:0005948">
    <property type="term" value="C:acetolactate synthase complex"/>
    <property type="evidence" value="ECO:0007669"/>
    <property type="project" value="TreeGrafter"/>
</dbReference>
<dbReference type="GO" id="GO:0000287">
    <property type="term" value="F:magnesium ion binding"/>
    <property type="evidence" value="ECO:0007669"/>
    <property type="project" value="InterPro"/>
</dbReference>
<sequence length="583" mass="61358">MNNQPEAREPSATSATVAGLIADFLTENGVRRVFGLQGGHIQPIWDQLARRGVQIVDVRHEAAAVHMAQAHAELTGTPGVALVTAGPGVTNAVTPVANASVARTPVLLIGGCAPGPQANMGALQDIDHVGMMRPITRRARTLREPDQVLREISEAWSVALGDGGSPGPVYLEIPPAALRAAPPAGVVLPEHVRRVGPRRVRADGAAIDALVQAIGSADKIAVISGRGARGTGTELAGFLDATGAAYLDTQESRGLIDAAHPAYVGASRSRVMGDADLVVTLGRQLDYQLGYGSPAVFPHARFARLSDATSELTDNRRGEVEILADIAWTLADATAALTRAGHTPDTSWRDELRASHVDRSERHRAALATAPSGSDGRMHPNRIFDALHDLKLTDPILIADGGDLLSFARLGLQPGTYLDPGSLGCLGVGVPFGVAAALEHPDRPVVSVNGDGAFGLNAMEINTAVRHGARAVFVVADNQAWNIERFDQQENYGLVAGTELGHADYAVLAEGLGAFGIRVDDPDDLVAALRKAMDNAPAVVHVDVSRDAVSPDGGKGLGFVPEYQALTPWDDREIDRRNLPDHD</sequence>
<dbReference type="PROSITE" id="PS00187">
    <property type="entry name" value="TPP_ENZYMES"/>
    <property type="match status" value="1"/>
</dbReference>
<feature type="domain" description="Thiamine pyrophosphate enzyme N-terminal TPP-binding" evidence="9">
    <location>
        <begin position="16"/>
        <end position="131"/>
    </location>
</feature>
<proteinExistence type="inferred from homology"/>
<dbReference type="InterPro" id="IPR012001">
    <property type="entry name" value="Thiamin_PyroP_enz_TPP-bd_dom"/>
</dbReference>
<dbReference type="InterPro" id="IPR045229">
    <property type="entry name" value="TPP_enz"/>
</dbReference>
<dbReference type="GO" id="GO:0030976">
    <property type="term" value="F:thiamine pyrophosphate binding"/>
    <property type="evidence" value="ECO:0007669"/>
    <property type="project" value="InterPro"/>
</dbReference>
<dbReference type="CDD" id="cd02004">
    <property type="entry name" value="TPP_BZL_OCoD_HPCL"/>
    <property type="match status" value="1"/>
</dbReference>
<dbReference type="FunFam" id="3.40.50.970:FF:000007">
    <property type="entry name" value="Acetolactate synthase"/>
    <property type="match status" value="1"/>
</dbReference>
<protein>
    <submittedName>
        <fullName evidence="10">Thiamine pyrophosphate-binding protein</fullName>
    </submittedName>
</protein>
<dbReference type="Pfam" id="PF02775">
    <property type="entry name" value="TPP_enzyme_C"/>
    <property type="match status" value="1"/>
</dbReference>
<keyword evidence="5 6" id="KW-0786">Thiamine pyrophosphate</keyword>
<dbReference type="Proteomes" id="UP000316988">
    <property type="component" value="Unassembled WGS sequence"/>
</dbReference>
<dbReference type="SUPFAM" id="SSF52467">
    <property type="entry name" value="DHS-like NAD/FAD-binding domain"/>
    <property type="match status" value="1"/>
</dbReference>
<comment type="caution">
    <text evidence="10">The sequence shown here is derived from an EMBL/GenBank/DDBJ whole genome shotgun (WGS) entry which is preliminary data.</text>
</comment>
<name>A0A554RJR9_9ACTN</name>
<dbReference type="SUPFAM" id="SSF52518">
    <property type="entry name" value="Thiamin diphosphate-binding fold (THDP-binding)"/>
    <property type="match status" value="2"/>
</dbReference>
<feature type="domain" description="Thiamine pyrophosphate enzyme central" evidence="7">
    <location>
        <begin position="207"/>
        <end position="331"/>
    </location>
</feature>
<evidence type="ECO:0000256" key="3">
    <source>
        <dbReference type="ARBA" id="ARBA00007812"/>
    </source>
</evidence>
<comment type="cofactor">
    <cofactor evidence="1">
        <name>Mg(2+)</name>
        <dbReference type="ChEBI" id="CHEBI:18420"/>
    </cofactor>
</comment>
<evidence type="ECO:0000256" key="6">
    <source>
        <dbReference type="RuleBase" id="RU362132"/>
    </source>
</evidence>
<dbReference type="Pfam" id="PF00205">
    <property type="entry name" value="TPP_enzyme_M"/>
    <property type="match status" value="1"/>
</dbReference>
<dbReference type="CDD" id="cd07035">
    <property type="entry name" value="TPP_PYR_POX_like"/>
    <property type="match status" value="1"/>
</dbReference>
<gene>
    <name evidence="10" type="ORF">FNM00_17750</name>
</gene>
<dbReference type="Pfam" id="PF02776">
    <property type="entry name" value="TPP_enzyme_N"/>
    <property type="match status" value="1"/>
</dbReference>
<dbReference type="GO" id="GO:0009099">
    <property type="term" value="P:L-valine biosynthetic process"/>
    <property type="evidence" value="ECO:0007669"/>
    <property type="project" value="TreeGrafter"/>
</dbReference>
<feature type="domain" description="Thiamine pyrophosphate enzyme TPP-binding" evidence="8">
    <location>
        <begin position="413"/>
        <end position="542"/>
    </location>
</feature>
<dbReference type="EMBL" id="VLNT01000027">
    <property type="protein sequence ID" value="TSD54291.1"/>
    <property type="molecule type" value="Genomic_DNA"/>
</dbReference>
<evidence type="ECO:0000313" key="10">
    <source>
        <dbReference type="EMBL" id="TSD54291.1"/>
    </source>
</evidence>
<dbReference type="GO" id="GO:0050660">
    <property type="term" value="F:flavin adenine dinucleotide binding"/>
    <property type="evidence" value="ECO:0007669"/>
    <property type="project" value="TreeGrafter"/>
</dbReference>
<evidence type="ECO:0000256" key="5">
    <source>
        <dbReference type="ARBA" id="ARBA00023052"/>
    </source>
</evidence>
<dbReference type="RefSeq" id="WP_143914871.1">
    <property type="nucleotide sequence ID" value="NZ_VLNT01000027.1"/>
</dbReference>
<accession>A0A554RJR9</accession>
<evidence type="ECO:0000313" key="11">
    <source>
        <dbReference type="Proteomes" id="UP000316988"/>
    </source>
</evidence>
<keyword evidence="4" id="KW-0479">Metal-binding</keyword>
<reference evidence="10 11" key="1">
    <citation type="submission" date="2019-07" db="EMBL/GenBank/DDBJ databases">
        <authorList>
            <person name="Zhao L.H."/>
        </authorList>
    </citation>
    <scope>NUCLEOTIDE SEQUENCE [LARGE SCALE GENOMIC DNA]</scope>
    <source>
        <strain evidence="10 11">Co35</strain>
    </source>
</reference>
<dbReference type="AlphaFoldDB" id="A0A554RJR9"/>
<dbReference type="InterPro" id="IPR029061">
    <property type="entry name" value="THDP-binding"/>
</dbReference>
<dbReference type="GO" id="GO:0009097">
    <property type="term" value="P:isoleucine biosynthetic process"/>
    <property type="evidence" value="ECO:0007669"/>
    <property type="project" value="TreeGrafter"/>
</dbReference>
<dbReference type="PANTHER" id="PTHR18968">
    <property type="entry name" value="THIAMINE PYROPHOSPHATE ENZYMES"/>
    <property type="match status" value="1"/>
</dbReference>
<dbReference type="InterPro" id="IPR011766">
    <property type="entry name" value="TPP_enzyme_TPP-bd"/>
</dbReference>
<evidence type="ECO:0000259" key="7">
    <source>
        <dbReference type="Pfam" id="PF00205"/>
    </source>
</evidence>
<evidence type="ECO:0000256" key="4">
    <source>
        <dbReference type="ARBA" id="ARBA00022723"/>
    </source>
</evidence>
<evidence type="ECO:0000259" key="9">
    <source>
        <dbReference type="Pfam" id="PF02776"/>
    </source>
</evidence>
<comment type="similarity">
    <text evidence="3 6">Belongs to the TPP enzyme family.</text>
</comment>
<dbReference type="Gene3D" id="3.40.50.970">
    <property type="match status" value="2"/>
</dbReference>
<keyword evidence="11" id="KW-1185">Reference proteome</keyword>
<comment type="cofactor">
    <cofactor evidence="2">
        <name>thiamine diphosphate</name>
        <dbReference type="ChEBI" id="CHEBI:58937"/>
    </cofactor>
</comment>
<evidence type="ECO:0000256" key="2">
    <source>
        <dbReference type="ARBA" id="ARBA00001964"/>
    </source>
</evidence>
<dbReference type="Gene3D" id="3.40.50.1220">
    <property type="entry name" value="TPP-binding domain"/>
    <property type="match status" value="1"/>
</dbReference>
<dbReference type="GO" id="GO:0003984">
    <property type="term" value="F:acetolactate synthase activity"/>
    <property type="evidence" value="ECO:0007669"/>
    <property type="project" value="TreeGrafter"/>
</dbReference>
<dbReference type="PANTHER" id="PTHR18968:SF166">
    <property type="entry name" value="2-HYDROXYACYL-COA LYASE 2"/>
    <property type="match status" value="1"/>
</dbReference>